<feature type="compositionally biased region" description="Polar residues" evidence="11">
    <location>
        <begin position="114"/>
        <end position="129"/>
    </location>
</feature>
<dbReference type="GO" id="GO:0005524">
    <property type="term" value="F:ATP binding"/>
    <property type="evidence" value="ECO:0007669"/>
    <property type="project" value="UniProtKB-UniRule"/>
</dbReference>
<feature type="compositionally biased region" description="Basic and acidic residues" evidence="11">
    <location>
        <begin position="1091"/>
        <end position="1108"/>
    </location>
</feature>
<keyword evidence="5 10" id="KW-0547">Nucleotide-binding</keyword>
<accession>A0A6A6I8G3</accession>
<evidence type="ECO:0000256" key="9">
    <source>
        <dbReference type="ARBA" id="ARBA00048679"/>
    </source>
</evidence>
<feature type="compositionally biased region" description="Basic residues" evidence="11">
    <location>
        <begin position="1060"/>
        <end position="1070"/>
    </location>
</feature>
<feature type="binding site" evidence="10">
    <location>
        <position position="300"/>
    </location>
    <ligand>
        <name>ATP</name>
        <dbReference type="ChEBI" id="CHEBI:30616"/>
    </ligand>
</feature>
<feature type="compositionally biased region" description="Polar residues" evidence="11">
    <location>
        <begin position="750"/>
        <end position="767"/>
    </location>
</feature>
<feature type="compositionally biased region" description="Low complexity" evidence="11">
    <location>
        <begin position="913"/>
        <end position="927"/>
    </location>
</feature>
<dbReference type="InterPro" id="IPR034674">
    <property type="entry name" value="STK_Kin4/ppk1"/>
</dbReference>
<proteinExistence type="predicted"/>
<dbReference type="PANTHER" id="PTHR24346">
    <property type="entry name" value="MAP/MICROTUBULE AFFINITY-REGULATING KINASE"/>
    <property type="match status" value="1"/>
</dbReference>
<dbReference type="GO" id="GO:0045033">
    <property type="term" value="P:peroxisome inheritance"/>
    <property type="evidence" value="ECO:0007669"/>
    <property type="project" value="UniProtKB-ARBA"/>
</dbReference>
<evidence type="ECO:0000256" key="10">
    <source>
        <dbReference type="PROSITE-ProRule" id="PRU10141"/>
    </source>
</evidence>
<comment type="catalytic activity">
    <reaction evidence="9">
        <text>L-seryl-[protein] + ATP = O-phospho-L-seryl-[protein] + ADP + H(+)</text>
        <dbReference type="Rhea" id="RHEA:17989"/>
        <dbReference type="Rhea" id="RHEA-COMP:9863"/>
        <dbReference type="Rhea" id="RHEA-COMP:11604"/>
        <dbReference type="ChEBI" id="CHEBI:15378"/>
        <dbReference type="ChEBI" id="CHEBI:29999"/>
        <dbReference type="ChEBI" id="CHEBI:30616"/>
        <dbReference type="ChEBI" id="CHEBI:83421"/>
        <dbReference type="ChEBI" id="CHEBI:456216"/>
        <dbReference type="EC" id="2.7.11.1"/>
    </reaction>
</comment>
<dbReference type="InterPro" id="IPR017441">
    <property type="entry name" value="Protein_kinase_ATP_BS"/>
</dbReference>
<keyword evidence="14" id="KW-1185">Reference proteome</keyword>
<dbReference type="RefSeq" id="XP_033681665.1">
    <property type="nucleotide sequence ID" value="XM_033833603.1"/>
</dbReference>
<evidence type="ECO:0000256" key="4">
    <source>
        <dbReference type="ARBA" id="ARBA00022679"/>
    </source>
</evidence>
<feature type="compositionally biased region" description="Low complexity" evidence="11">
    <location>
        <begin position="17"/>
        <end position="71"/>
    </location>
</feature>
<feature type="compositionally biased region" description="Polar residues" evidence="11">
    <location>
        <begin position="967"/>
        <end position="977"/>
    </location>
</feature>
<keyword evidence="7 10" id="KW-0067">ATP-binding</keyword>
<feature type="compositionally biased region" description="Basic and acidic residues" evidence="11">
    <location>
        <begin position="636"/>
        <end position="646"/>
    </location>
</feature>
<dbReference type="PROSITE" id="PS00107">
    <property type="entry name" value="PROTEIN_KINASE_ATP"/>
    <property type="match status" value="1"/>
</dbReference>
<evidence type="ECO:0000259" key="12">
    <source>
        <dbReference type="PROSITE" id="PS50011"/>
    </source>
</evidence>
<feature type="compositionally biased region" description="Polar residues" evidence="11">
    <location>
        <begin position="833"/>
        <end position="857"/>
    </location>
</feature>
<evidence type="ECO:0000313" key="14">
    <source>
        <dbReference type="Proteomes" id="UP000800094"/>
    </source>
</evidence>
<feature type="region of interest" description="Disordered" evidence="11">
    <location>
        <begin position="212"/>
        <end position="266"/>
    </location>
</feature>
<organism evidence="13 14">
    <name type="scientific">Trematosphaeria pertusa</name>
    <dbReference type="NCBI Taxonomy" id="390896"/>
    <lineage>
        <taxon>Eukaryota</taxon>
        <taxon>Fungi</taxon>
        <taxon>Dikarya</taxon>
        <taxon>Ascomycota</taxon>
        <taxon>Pezizomycotina</taxon>
        <taxon>Dothideomycetes</taxon>
        <taxon>Pleosporomycetidae</taxon>
        <taxon>Pleosporales</taxon>
        <taxon>Massarineae</taxon>
        <taxon>Trematosphaeriaceae</taxon>
        <taxon>Trematosphaeria</taxon>
    </lineage>
</organism>
<dbReference type="OrthoDB" id="193931at2759"/>
<evidence type="ECO:0000256" key="2">
    <source>
        <dbReference type="ARBA" id="ARBA00022527"/>
    </source>
</evidence>
<dbReference type="InterPro" id="IPR000719">
    <property type="entry name" value="Prot_kinase_dom"/>
</dbReference>
<dbReference type="CDD" id="cd14076">
    <property type="entry name" value="STKc_Kin4"/>
    <property type="match status" value="1"/>
</dbReference>
<sequence>MSSAAVQQSGPAISNRAYPQSQSPHAQQYYQQQSPAAASPSSSRKPARRPSNGASPNTPTTPHTHHSPAASGNSTLNTPRAQPLPPSTQSSPAMAPAAIATTSAPMPPPRTSSHRNQPSTATAGNNSPATPRAPQDSANAAANAAQSRRKGKDSPRHQGSASRSKHSPGQPSHSRSASAVGQPPTGTNLPREESTVINRIVVADPQEDIAREQARQAEAVPAASGADITPITGLGLVGSEGVDDGGRGGAQRRQDHSRSEGSTKRSRFGNYILGQTLGEGEFGKVKMGWKKDSSVEVAIKLIRRETLGGNQNRLAKIYREIQILRGLEHPNIVRLHEMVETERHIGIILEYASGGELFDYILNHRYLKDGAARRLFAQLISGVGYLHKKGIVHRDLKLENLLLDRNRNIIITDFGFANTFNPTDELGEEIEFNLGNKDFVKAMGLEATEGTRRGDLMQTSCGSPCYAAPELVVSDSLYTGRKVDVWSCGVILYAMLAGYLPFDDDPANPEGDNINLLYKYIVSTPLTFPEYVTPHARDLLKRILVPDPRKRADLFEVARHSWLSDYAHVVSFITSSTTTSADVQKSTGFSQDAFDVPPALARSASVREPGKAHTAVSPVHGGLTQKREQINQQQSEKSKKDRDNKRRTVQVEYVAPQSQTVRGEASPPTATAGTSKSRVKEPGPTEVPPTDGYNARPGRPTAVNAMAPPSRPGREPQRSVSDYTAFGTIPATSTNRPSTGGTLGPRLPSRGNSYSQPSTATVAQTNVEGRFSQPKGKQYHISAPMAQAESGMGEPSIGQPSTQRMQSIQAESQGTKGHRRSNTVSETLGRVTSMFSSRQPSYSQDPKESSTSQNSTYQHEKKAQKSYPPTSMPGPIANDDGRRQSNESSRRTSFGFSRKTTDQSGNSGKSSRRFSLLPSSLSKTFSSSHRESMPATSHSDRRGSAATSRQRAGSRPGMAFGRGAESRSPSQSTTGSNVPGFYDGQHESSSRIRPGPSSAPANQTQFDYAPPIGDEKFPGPKEPHPSMQNRPYRHHTNDSEASEPVVPVQSHRAPHESHESHRKGVLQKSRKFADAYEESGGNKGSSGSSKRVMDFFRRMGRQRGREER</sequence>
<feature type="compositionally biased region" description="Basic and acidic residues" evidence="11">
    <location>
        <begin position="879"/>
        <end position="890"/>
    </location>
</feature>
<evidence type="ECO:0000256" key="8">
    <source>
        <dbReference type="ARBA" id="ARBA00047899"/>
    </source>
</evidence>
<comment type="catalytic activity">
    <reaction evidence="8">
        <text>L-threonyl-[protein] + ATP = O-phospho-L-threonyl-[protein] + ADP + H(+)</text>
        <dbReference type="Rhea" id="RHEA:46608"/>
        <dbReference type="Rhea" id="RHEA-COMP:11060"/>
        <dbReference type="Rhea" id="RHEA-COMP:11605"/>
        <dbReference type="ChEBI" id="CHEBI:15378"/>
        <dbReference type="ChEBI" id="CHEBI:30013"/>
        <dbReference type="ChEBI" id="CHEBI:30616"/>
        <dbReference type="ChEBI" id="CHEBI:61977"/>
        <dbReference type="ChEBI" id="CHEBI:456216"/>
        <dbReference type="EC" id="2.7.11.1"/>
    </reaction>
</comment>
<feature type="compositionally biased region" description="Polar residues" evidence="11">
    <location>
        <begin position="1"/>
        <end position="12"/>
    </location>
</feature>
<dbReference type="EC" id="2.7.11.1" evidence="1"/>
<name>A0A6A6I8G3_9PLEO</name>
<evidence type="ECO:0000256" key="3">
    <source>
        <dbReference type="ARBA" id="ARBA00022553"/>
    </source>
</evidence>
<feature type="compositionally biased region" description="Basic and acidic residues" evidence="11">
    <location>
        <begin position="928"/>
        <end position="943"/>
    </location>
</feature>
<dbReference type="Gene3D" id="1.10.510.10">
    <property type="entry name" value="Transferase(Phosphotransferase) domain 1"/>
    <property type="match status" value="1"/>
</dbReference>
<dbReference type="SMART" id="SM00220">
    <property type="entry name" value="S_TKc"/>
    <property type="match status" value="1"/>
</dbReference>
<feature type="compositionally biased region" description="Polar residues" evidence="11">
    <location>
        <begin position="730"/>
        <end position="740"/>
    </location>
</feature>
<dbReference type="GO" id="GO:0000011">
    <property type="term" value="P:vacuole inheritance"/>
    <property type="evidence" value="ECO:0007669"/>
    <property type="project" value="UniProtKB-ARBA"/>
</dbReference>
<dbReference type="InterPro" id="IPR008271">
    <property type="entry name" value="Ser/Thr_kinase_AS"/>
</dbReference>
<dbReference type="GeneID" id="54586933"/>
<protein>
    <recommendedName>
        <fullName evidence="1">non-specific serine/threonine protein kinase</fullName>
        <ecNumber evidence="1">2.7.11.1</ecNumber>
    </recommendedName>
</protein>
<dbReference type="GO" id="GO:0035556">
    <property type="term" value="P:intracellular signal transduction"/>
    <property type="evidence" value="ECO:0007669"/>
    <property type="project" value="TreeGrafter"/>
</dbReference>
<gene>
    <name evidence="13" type="ORF">BU26DRAFT_567013</name>
</gene>
<feature type="region of interest" description="Disordered" evidence="11">
    <location>
        <begin position="604"/>
        <end position="1108"/>
    </location>
</feature>
<dbReference type="AlphaFoldDB" id="A0A6A6I8G3"/>
<feature type="compositionally biased region" description="Polar residues" evidence="11">
    <location>
        <begin position="157"/>
        <end position="188"/>
    </location>
</feature>
<evidence type="ECO:0000256" key="1">
    <source>
        <dbReference type="ARBA" id="ARBA00012513"/>
    </source>
</evidence>
<feature type="compositionally biased region" description="Basic and acidic residues" evidence="11">
    <location>
        <begin position="252"/>
        <end position="263"/>
    </location>
</feature>
<reference evidence="13" key="1">
    <citation type="journal article" date="2020" name="Stud. Mycol.">
        <title>101 Dothideomycetes genomes: a test case for predicting lifestyles and emergence of pathogens.</title>
        <authorList>
            <person name="Haridas S."/>
            <person name="Albert R."/>
            <person name="Binder M."/>
            <person name="Bloem J."/>
            <person name="Labutti K."/>
            <person name="Salamov A."/>
            <person name="Andreopoulos B."/>
            <person name="Baker S."/>
            <person name="Barry K."/>
            <person name="Bills G."/>
            <person name="Bluhm B."/>
            <person name="Cannon C."/>
            <person name="Castanera R."/>
            <person name="Culley D."/>
            <person name="Daum C."/>
            <person name="Ezra D."/>
            <person name="Gonzalez J."/>
            <person name="Henrissat B."/>
            <person name="Kuo A."/>
            <person name="Liang C."/>
            <person name="Lipzen A."/>
            <person name="Lutzoni F."/>
            <person name="Magnuson J."/>
            <person name="Mondo S."/>
            <person name="Nolan M."/>
            <person name="Ohm R."/>
            <person name="Pangilinan J."/>
            <person name="Park H.-J."/>
            <person name="Ramirez L."/>
            <person name="Alfaro M."/>
            <person name="Sun H."/>
            <person name="Tritt A."/>
            <person name="Yoshinaga Y."/>
            <person name="Zwiers L.-H."/>
            <person name="Turgeon B."/>
            <person name="Goodwin S."/>
            <person name="Spatafora J."/>
            <person name="Crous P."/>
            <person name="Grigoriev I."/>
        </authorList>
    </citation>
    <scope>NUCLEOTIDE SEQUENCE</scope>
    <source>
        <strain evidence="13">CBS 122368</strain>
    </source>
</reference>
<evidence type="ECO:0000256" key="6">
    <source>
        <dbReference type="ARBA" id="ARBA00022777"/>
    </source>
</evidence>
<feature type="domain" description="Protein kinase" evidence="12">
    <location>
        <begin position="271"/>
        <end position="563"/>
    </location>
</feature>
<dbReference type="FunFam" id="3.30.200.20:FF:000003">
    <property type="entry name" value="Non-specific serine/threonine protein kinase"/>
    <property type="match status" value="1"/>
</dbReference>
<evidence type="ECO:0000313" key="13">
    <source>
        <dbReference type="EMBL" id="KAF2246661.1"/>
    </source>
</evidence>
<dbReference type="PANTHER" id="PTHR24346:SF110">
    <property type="entry name" value="NON-SPECIFIC SERINE_THREONINE PROTEIN KINASE"/>
    <property type="match status" value="1"/>
</dbReference>
<keyword evidence="6 13" id="KW-0418">Kinase</keyword>
<evidence type="ECO:0000256" key="5">
    <source>
        <dbReference type="ARBA" id="ARBA00022741"/>
    </source>
</evidence>
<keyword evidence="4" id="KW-0808">Transferase</keyword>
<keyword evidence="3" id="KW-0597">Phosphoprotein</keyword>
<feature type="compositionally biased region" description="Basic and acidic residues" evidence="11">
    <location>
        <begin position="1013"/>
        <end position="1024"/>
    </location>
</feature>
<dbReference type="EMBL" id="ML987198">
    <property type="protein sequence ID" value="KAF2246661.1"/>
    <property type="molecule type" value="Genomic_DNA"/>
</dbReference>
<evidence type="ECO:0000256" key="11">
    <source>
        <dbReference type="SAM" id="MobiDB-lite"/>
    </source>
</evidence>
<keyword evidence="2" id="KW-0723">Serine/threonine-protein kinase</keyword>
<dbReference type="GO" id="GO:0005737">
    <property type="term" value="C:cytoplasm"/>
    <property type="evidence" value="ECO:0007669"/>
    <property type="project" value="TreeGrafter"/>
</dbReference>
<feature type="compositionally biased region" description="Polar residues" evidence="11">
    <location>
        <begin position="798"/>
        <end position="815"/>
    </location>
</feature>
<dbReference type="GO" id="GO:0004674">
    <property type="term" value="F:protein serine/threonine kinase activity"/>
    <property type="evidence" value="ECO:0007669"/>
    <property type="project" value="UniProtKB-KW"/>
</dbReference>
<dbReference type="Pfam" id="PF00069">
    <property type="entry name" value="Pkinase"/>
    <property type="match status" value="1"/>
</dbReference>
<feature type="region of interest" description="Disordered" evidence="11">
    <location>
        <begin position="1"/>
        <end position="195"/>
    </location>
</feature>
<dbReference type="SUPFAM" id="SSF56112">
    <property type="entry name" value="Protein kinase-like (PK-like)"/>
    <property type="match status" value="1"/>
</dbReference>
<dbReference type="InterPro" id="IPR011009">
    <property type="entry name" value="Kinase-like_dom_sf"/>
</dbReference>
<evidence type="ECO:0000256" key="7">
    <source>
        <dbReference type="ARBA" id="ARBA00022840"/>
    </source>
</evidence>
<feature type="compositionally biased region" description="Low complexity" evidence="11">
    <location>
        <begin position="90"/>
        <end position="104"/>
    </location>
</feature>
<dbReference type="Proteomes" id="UP000800094">
    <property type="component" value="Unassembled WGS sequence"/>
</dbReference>
<dbReference type="PROSITE" id="PS50011">
    <property type="entry name" value="PROTEIN_KINASE_DOM"/>
    <property type="match status" value="1"/>
</dbReference>
<dbReference type="PROSITE" id="PS00108">
    <property type="entry name" value="PROTEIN_KINASE_ST"/>
    <property type="match status" value="1"/>
</dbReference>
<dbReference type="FunFam" id="1.10.510.10:FF:000397">
    <property type="entry name" value="Serine/threonine-protein kinase KIN4"/>
    <property type="match status" value="1"/>
</dbReference>